<gene>
    <name evidence="1" type="ORF">G436_3205</name>
</gene>
<dbReference type="EMBL" id="CP012603">
    <property type="protein sequence ID" value="ALE40363.1"/>
    <property type="molecule type" value="Genomic_DNA"/>
</dbReference>
<accession>A0A0M4MW62</accession>
<proteinExistence type="predicted"/>
<organism evidence="1">
    <name type="scientific">Leptospira interrogans serovar Hardjo str. Norma</name>
    <dbReference type="NCBI Taxonomy" id="1279460"/>
    <lineage>
        <taxon>Bacteria</taxon>
        <taxon>Pseudomonadati</taxon>
        <taxon>Spirochaetota</taxon>
        <taxon>Spirochaetia</taxon>
        <taxon>Leptospirales</taxon>
        <taxon>Leptospiraceae</taxon>
        <taxon>Leptospira</taxon>
    </lineage>
</organism>
<dbReference type="Proteomes" id="UP000056502">
    <property type="component" value="Chromosome I"/>
</dbReference>
<sequence>MKDISNTVSRYSSAGEGNPALIGDIHEYFVFRIYLSPIFILQI</sequence>
<dbReference type="AlphaFoldDB" id="A0A0M4MW62"/>
<name>A0A0M4MW62_LEPIR</name>
<reference evidence="1 2" key="1">
    <citation type="journal article" date="2015" name="Genome Announc.">
        <title>Whole-Genome Sequence of Leptospira interrogans Serovar Hardjo Subtype Hardjoprajitno Strain Norma, Isolated from Cattle in a Leptospirosis Outbreak in Brazil.</title>
        <authorList>
            <person name="Cosate M.R."/>
            <person name="Soares S.C."/>
            <person name="Mendes T.A."/>
            <person name="Raittz R.T."/>
            <person name="Moreira E.C."/>
            <person name="Leite R."/>
            <person name="Fernandes G.R."/>
            <person name="Haddad J.P."/>
            <person name="Ortega J.M."/>
        </authorList>
    </citation>
    <scope>NUCLEOTIDE SEQUENCE [LARGE SCALE GENOMIC DNA]</scope>
    <source>
        <strain evidence="1 2">Norma</strain>
    </source>
</reference>
<protein>
    <submittedName>
        <fullName evidence="1">Uncharacterized protein</fullName>
    </submittedName>
</protein>
<evidence type="ECO:0000313" key="1">
    <source>
        <dbReference type="EMBL" id="ALE40363.1"/>
    </source>
</evidence>
<evidence type="ECO:0000313" key="2">
    <source>
        <dbReference type="Proteomes" id="UP000056502"/>
    </source>
</evidence>